<dbReference type="InterPro" id="IPR052913">
    <property type="entry name" value="Glycopeptide_resist_protein"/>
</dbReference>
<dbReference type="STRING" id="1121325.SAMN04515677_10648"/>
<feature type="chain" id="PRO_5011644204" evidence="2">
    <location>
        <begin position="27"/>
        <end position="452"/>
    </location>
</feature>
<feature type="signal peptide" evidence="2">
    <location>
        <begin position="1"/>
        <end position="26"/>
    </location>
</feature>
<feature type="domain" description="G5" evidence="3">
    <location>
        <begin position="362"/>
        <end position="440"/>
    </location>
</feature>
<gene>
    <name evidence="4" type="ORF">SAMN04515677_10648</name>
</gene>
<dbReference type="Proteomes" id="UP000199068">
    <property type="component" value="Unassembled WGS sequence"/>
</dbReference>
<sequence length="452" mass="51600">MKRLKIITVLIAVGIFFLGSINVAQAKNNEEKICKNIYVENIDVSELTREEAQKKIEKFIKEHNQIIFINEDSKFVLNINDIGVNYNIRNSVQEAYNIGRDKNIISNIKTKVNLELGETVNIHLNKSYNNEKIQAFIENIEQNISRLPINASISLDGENLAYERETYGIGLDKGKFKRIIITKINEMNYEKEEIPTISVAPKYLYDDICKINSVLGTYETYFNPNIYNRVNNIRVGAKATSNIILNPTEEFSFNSYIQSPDVKCQFKKAPVIINGKLKQGSGGGLCQVSTTLYNAALYAGLEITNVKNHSIPSSYISKGRDATISTGDIDLRFKNNFETPIFITHKVYDNKIVSTIYGNEENKKDIEIITEIVKSLPYRTKCQQSDKLYEGEKSIYQKGRKGYTVNTFRIYKSNGDVVKELIKENYYPPMDKIVIYGTKKKIQNNNLNGEVM</sequence>
<accession>A0A1G9R455</accession>
<dbReference type="PROSITE" id="PS51109">
    <property type="entry name" value="G5"/>
    <property type="match status" value="1"/>
</dbReference>
<name>A0A1G9R455_9FIRM</name>
<dbReference type="Gene3D" id="2.20.230.10">
    <property type="entry name" value="Resuscitation-promoting factor rpfb"/>
    <property type="match status" value="1"/>
</dbReference>
<dbReference type="PANTHER" id="PTHR35788:SF1">
    <property type="entry name" value="EXPORTED PROTEIN"/>
    <property type="match status" value="1"/>
</dbReference>
<dbReference type="Pfam" id="PF07501">
    <property type="entry name" value="G5"/>
    <property type="match status" value="1"/>
</dbReference>
<dbReference type="AlphaFoldDB" id="A0A1G9R455"/>
<dbReference type="Pfam" id="PF12229">
    <property type="entry name" value="PG_binding_4"/>
    <property type="match status" value="1"/>
</dbReference>
<dbReference type="InterPro" id="IPR022029">
    <property type="entry name" value="YoaR-like_PG-bd"/>
</dbReference>
<proteinExistence type="predicted"/>
<evidence type="ECO:0000256" key="2">
    <source>
        <dbReference type="SAM" id="SignalP"/>
    </source>
</evidence>
<dbReference type="EMBL" id="FNGW01000006">
    <property type="protein sequence ID" value="SDM17205.1"/>
    <property type="molecule type" value="Genomic_DNA"/>
</dbReference>
<evidence type="ECO:0000313" key="4">
    <source>
        <dbReference type="EMBL" id="SDM17205.1"/>
    </source>
</evidence>
<protein>
    <submittedName>
        <fullName evidence="4">Vancomycin resistance protein YoaR, contains peptidoglycan-binding and VanW domains</fullName>
    </submittedName>
</protein>
<dbReference type="Pfam" id="PF04294">
    <property type="entry name" value="VanW"/>
    <property type="match status" value="1"/>
</dbReference>
<dbReference type="InterPro" id="IPR011098">
    <property type="entry name" value="G5_dom"/>
</dbReference>
<dbReference type="SMART" id="SM01208">
    <property type="entry name" value="G5"/>
    <property type="match status" value="1"/>
</dbReference>
<reference evidence="4 5" key="1">
    <citation type="submission" date="2016-10" db="EMBL/GenBank/DDBJ databases">
        <authorList>
            <person name="de Groot N.N."/>
        </authorList>
    </citation>
    <scope>NUCLEOTIDE SEQUENCE [LARGE SCALE GENOMIC DNA]</scope>
    <source>
        <strain evidence="4 5">DSM 797</strain>
    </source>
</reference>
<evidence type="ECO:0000313" key="5">
    <source>
        <dbReference type="Proteomes" id="UP000199068"/>
    </source>
</evidence>
<dbReference type="RefSeq" id="WP_170139196.1">
    <property type="nucleotide sequence ID" value="NZ_FNGW01000006.1"/>
</dbReference>
<keyword evidence="5" id="KW-1185">Reference proteome</keyword>
<keyword evidence="1 2" id="KW-0732">Signal</keyword>
<dbReference type="InterPro" id="IPR007391">
    <property type="entry name" value="Vancomycin_resist_VanW"/>
</dbReference>
<dbReference type="PANTHER" id="PTHR35788">
    <property type="entry name" value="EXPORTED PROTEIN-RELATED"/>
    <property type="match status" value="1"/>
</dbReference>
<evidence type="ECO:0000259" key="3">
    <source>
        <dbReference type="PROSITE" id="PS51109"/>
    </source>
</evidence>
<evidence type="ECO:0000256" key="1">
    <source>
        <dbReference type="ARBA" id="ARBA00022729"/>
    </source>
</evidence>
<organism evidence="4 5">
    <name type="scientific">Romboutsia lituseburensis DSM 797</name>
    <dbReference type="NCBI Taxonomy" id="1121325"/>
    <lineage>
        <taxon>Bacteria</taxon>
        <taxon>Bacillati</taxon>
        <taxon>Bacillota</taxon>
        <taxon>Clostridia</taxon>
        <taxon>Peptostreptococcales</taxon>
        <taxon>Peptostreptococcaceae</taxon>
        <taxon>Romboutsia</taxon>
    </lineage>
</organism>